<dbReference type="GO" id="GO:0061630">
    <property type="term" value="F:ubiquitin protein ligase activity"/>
    <property type="evidence" value="ECO:0007669"/>
    <property type="project" value="UniProtKB-EC"/>
</dbReference>
<protein>
    <recommendedName>
        <fullName evidence="3">RING-type E3 ubiquitin transferase</fullName>
        <ecNumber evidence="3">2.3.2.27</ecNumber>
    </recommendedName>
</protein>
<dbReference type="EMBL" id="LT882688">
    <property type="protein sequence ID" value="SMY30003.1"/>
    <property type="molecule type" value="Genomic_DNA"/>
</dbReference>
<dbReference type="Pfam" id="PF13639">
    <property type="entry name" value="zf-RING_2"/>
    <property type="match status" value="1"/>
</dbReference>
<name>A0A1Y6M024_ZYMTR</name>
<keyword evidence="7 12" id="KW-0863">Zinc-finger</keyword>
<comment type="subcellular location">
    <subcellularLocation>
        <location evidence="2">Membrane</location>
        <topology evidence="2">Multi-pass membrane protein</topology>
    </subcellularLocation>
</comment>
<keyword evidence="10" id="KW-1133">Transmembrane helix</keyword>
<dbReference type="Proteomes" id="UP000215453">
    <property type="component" value="Chromosome 13"/>
</dbReference>
<evidence type="ECO:0000256" key="5">
    <source>
        <dbReference type="ARBA" id="ARBA00022692"/>
    </source>
</evidence>
<evidence type="ECO:0000256" key="12">
    <source>
        <dbReference type="PROSITE-ProRule" id="PRU00175"/>
    </source>
</evidence>
<evidence type="ECO:0000256" key="2">
    <source>
        <dbReference type="ARBA" id="ARBA00004141"/>
    </source>
</evidence>
<dbReference type="InterPro" id="IPR001841">
    <property type="entry name" value="Znf_RING"/>
</dbReference>
<dbReference type="PROSITE" id="PS50089">
    <property type="entry name" value="ZF_RING_2"/>
    <property type="match status" value="1"/>
</dbReference>
<keyword evidence="6" id="KW-0479">Metal-binding</keyword>
<evidence type="ECO:0000256" key="11">
    <source>
        <dbReference type="ARBA" id="ARBA00023136"/>
    </source>
</evidence>
<evidence type="ECO:0000256" key="6">
    <source>
        <dbReference type="ARBA" id="ARBA00022723"/>
    </source>
</evidence>
<gene>
    <name evidence="14" type="ORF">ZT1A5_G11453</name>
</gene>
<dbReference type="GO" id="GO:0006511">
    <property type="term" value="P:ubiquitin-dependent protein catabolic process"/>
    <property type="evidence" value="ECO:0007669"/>
    <property type="project" value="TreeGrafter"/>
</dbReference>
<keyword evidence="11" id="KW-0472">Membrane</keyword>
<dbReference type="SUPFAM" id="SSF57850">
    <property type="entry name" value="RING/U-box"/>
    <property type="match status" value="1"/>
</dbReference>
<evidence type="ECO:0000256" key="4">
    <source>
        <dbReference type="ARBA" id="ARBA00022679"/>
    </source>
</evidence>
<dbReference type="GO" id="GO:0016020">
    <property type="term" value="C:membrane"/>
    <property type="evidence" value="ECO:0007669"/>
    <property type="project" value="UniProtKB-SubCell"/>
</dbReference>
<evidence type="ECO:0000259" key="13">
    <source>
        <dbReference type="PROSITE" id="PS50089"/>
    </source>
</evidence>
<keyword evidence="8" id="KW-0833">Ubl conjugation pathway</keyword>
<evidence type="ECO:0000256" key="7">
    <source>
        <dbReference type="ARBA" id="ARBA00022771"/>
    </source>
</evidence>
<dbReference type="PANTHER" id="PTHR45977">
    <property type="entry name" value="TARGET OF ERK KINASE MPK-1"/>
    <property type="match status" value="1"/>
</dbReference>
<dbReference type="Gene3D" id="3.30.40.10">
    <property type="entry name" value="Zinc/RING finger domain, C3HC4 (zinc finger)"/>
    <property type="match status" value="1"/>
</dbReference>
<dbReference type="GO" id="GO:0008270">
    <property type="term" value="F:zinc ion binding"/>
    <property type="evidence" value="ECO:0007669"/>
    <property type="project" value="UniProtKB-KW"/>
</dbReference>
<accession>A0A1Y6M024</accession>
<organism evidence="14 15">
    <name type="scientific">Zymoseptoria tritici ST99CH_1A5</name>
    <dbReference type="NCBI Taxonomy" id="1276529"/>
    <lineage>
        <taxon>Eukaryota</taxon>
        <taxon>Fungi</taxon>
        <taxon>Dikarya</taxon>
        <taxon>Ascomycota</taxon>
        <taxon>Pezizomycotina</taxon>
        <taxon>Dothideomycetes</taxon>
        <taxon>Dothideomycetidae</taxon>
        <taxon>Mycosphaerellales</taxon>
        <taxon>Mycosphaerellaceae</taxon>
        <taxon>Zymoseptoria</taxon>
    </lineage>
</organism>
<evidence type="ECO:0000256" key="8">
    <source>
        <dbReference type="ARBA" id="ARBA00022786"/>
    </source>
</evidence>
<reference evidence="14 15" key="1">
    <citation type="submission" date="2016-10" db="EMBL/GenBank/DDBJ databases">
        <authorList>
            <person name="Varghese N."/>
        </authorList>
    </citation>
    <scope>NUCLEOTIDE SEQUENCE [LARGE SCALE GENOMIC DNA]</scope>
</reference>
<evidence type="ECO:0000256" key="1">
    <source>
        <dbReference type="ARBA" id="ARBA00000900"/>
    </source>
</evidence>
<dbReference type="EC" id="2.3.2.27" evidence="3"/>
<feature type="domain" description="RING-type" evidence="13">
    <location>
        <begin position="410"/>
        <end position="451"/>
    </location>
</feature>
<keyword evidence="4" id="KW-0808">Transferase</keyword>
<dbReference type="PANTHER" id="PTHR45977:SF4">
    <property type="entry name" value="RING-TYPE DOMAIN-CONTAINING PROTEIN"/>
    <property type="match status" value="1"/>
</dbReference>
<comment type="catalytic activity">
    <reaction evidence="1">
        <text>S-ubiquitinyl-[E2 ubiquitin-conjugating enzyme]-L-cysteine + [acceptor protein]-L-lysine = [E2 ubiquitin-conjugating enzyme]-L-cysteine + N(6)-ubiquitinyl-[acceptor protein]-L-lysine.</text>
        <dbReference type="EC" id="2.3.2.27"/>
    </reaction>
</comment>
<evidence type="ECO:0000313" key="14">
    <source>
        <dbReference type="EMBL" id="SMY30003.1"/>
    </source>
</evidence>
<dbReference type="AlphaFoldDB" id="A0A1Y6M024"/>
<evidence type="ECO:0000313" key="15">
    <source>
        <dbReference type="Proteomes" id="UP000215453"/>
    </source>
</evidence>
<evidence type="ECO:0000256" key="3">
    <source>
        <dbReference type="ARBA" id="ARBA00012483"/>
    </source>
</evidence>
<dbReference type="GO" id="GO:0016567">
    <property type="term" value="P:protein ubiquitination"/>
    <property type="evidence" value="ECO:0007669"/>
    <property type="project" value="TreeGrafter"/>
</dbReference>
<evidence type="ECO:0000256" key="10">
    <source>
        <dbReference type="ARBA" id="ARBA00022989"/>
    </source>
</evidence>
<proteinExistence type="predicted"/>
<keyword evidence="9" id="KW-0862">Zinc</keyword>
<sequence length="458" mass="51097">MNALRNAAGLVFPVLRTGTNTASTTADLEACRTRLDQLQQIRRNTFAVLDPGLILAGTREIGLLTLQDRNNLEAIVDRRIFLLETAIMTGVPMDLTRDDLVPIDPAQPTLGLGDHRTPLLVAYRQAMHEHGSLGPIFALSDEERAQLDRVLQREIIRSELFANDNSDADLAEYLYEQWNTADGIEAGVEWVAPPPIEFTFQGQNPGFLPMDYYGMLAALPTLPNPRQLAQLTAGERMQFRLIEEDRNPSREPQSPLQADAHHLARQLQAHGDVALPASLVPAAATDDVRTTAARMDTDLHDLTDRLQALGRDLYYQVMNHGLVLFPEPGRVDVAVESFEARDALARHQQGRILGALVQAFTHTRPDPFGYTLVRNVEPDSVPSSPVRGPLLALETTQVTEEDLEGEDNMCGMCHEDYAVGEEWSKLPCTHRFHKDCVTPWLNEYSQDGRCPYRCEPPQ</sequence>
<evidence type="ECO:0000256" key="9">
    <source>
        <dbReference type="ARBA" id="ARBA00022833"/>
    </source>
</evidence>
<dbReference type="InterPro" id="IPR013083">
    <property type="entry name" value="Znf_RING/FYVE/PHD"/>
</dbReference>
<keyword evidence="5" id="KW-0812">Transmembrane</keyword>